<evidence type="ECO:0000259" key="2">
    <source>
        <dbReference type="PROSITE" id="PS50943"/>
    </source>
</evidence>
<dbReference type="Proteomes" id="UP001595530">
    <property type="component" value="Unassembled WGS sequence"/>
</dbReference>
<dbReference type="Gene3D" id="1.10.10.2910">
    <property type="match status" value="1"/>
</dbReference>
<name>A0ABV7F058_9BURK</name>
<dbReference type="Pfam" id="PF06114">
    <property type="entry name" value="Peptidase_M78"/>
    <property type="match status" value="1"/>
</dbReference>
<dbReference type="PANTHER" id="PTHR43236">
    <property type="entry name" value="ANTITOXIN HIGA1"/>
    <property type="match status" value="1"/>
</dbReference>
<dbReference type="InterPro" id="IPR001387">
    <property type="entry name" value="Cro/C1-type_HTH"/>
</dbReference>
<feature type="domain" description="HTH cro/C1-type" evidence="2">
    <location>
        <begin position="9"/>
        <end position="64"/>
    </location>
</feature>
<dbReference type="SUPFAM" id="SSF47413">
    <property type="entry name" value="lambda repressor-like DNA-binding domains"/>
    <property type="match status" value="1"/>
</dbReference>
<dbReference type="InterPro" id="IPR010359">
    <property type="entry name" value="IrrE_HExxH"/>
</dbReference>
<dbReference type="InterPro" id="IPR010982">
    <property type="entry name" value="Lambda_DNA-bd_dom_sf"/>
</dbReference>
<dbReference type="PANTHER" id="PTHR43236:SF2">
    <property type="entry name" value="BLL0069 PROTEIN"/>
    <property type="match status" value="1"/>
</dbReference>
<comment type="caution">
    <text evidence="3">The sequence shown here is derived from an EMBL/GenBank/DDBJ whole genome shotgun (WGS) entry which is preliminary data.</text>
</comment>
<dbReference type="SMART" id="SM00530">
    <property type="entry name" value="HTH_XRE"/>
    <property type="match status" value="1"/>
</dbReference>
<reference evidence="4" key="1">
    <citation type="journal article" date="2019" name="Int. J. Syst. Evol. Microbiol.">
        <title>The Global Catalogue of Microorganisms (GCM) 10K type strain sequencing project: providing services to taxonomists for standard genome sequencing and annotation.</title>
        <authorList>
            <consortium name="The Broad Institute Genomics Platform"/>
            <consortium name="The Broad Institute Genome Sequencing Center for Infectious Disease"/>
            <person name="Wu L."/>
            <person name="Ma J."/>
        </authorList>
    </citation>
    <scope>NUCLEOTIDE SEQUENCE [LARGE SCALE GENOMIC DNA]</scope>
    <source>
        <strain evidence="4">KCTC 42986</strain>
    </source>
</reference>
<organism evidence="3 4">
    <name type="scientific">Undibacterium arcticum</name>
    <dbReference type="NCBI Taxonomy" id="1762892"/>
    <lineage>
        <taxon>Bacteria</taxon>
        <taxon>Pseudomonadati</taxon>
        <taxon>Pseudomonadota</taxon>
        <taxon>Betaproteobacteria</taxon>
        <taxon>Burkholderiales</taxon>
        <taxon>Oxalobacteraceae</taxon>
        <taxon>Undibacterium</taxon>
    </lineage>
</organism>
<dbReference type="CDD" id="cd00093">
    <property type="entry name" value="HTH_XRE"/>
    <property type="match status" value="1"/>
</dbReference>
<sequence length="400" mass="43730">MQVLNPEILKWARETAGLNLEDAAHALGMTAAGRLAALEAGKEVPSRAVLLKMSKQYRRSLLTFYLPTPPKKGDRGQDFRTVTPDRSVASDALLDALIRDLRARQSLVHSTLEDEEVEPLAFIGSTKMADGITATLRSIQDALQLNLADFRAQKKAEDAFSLLRERAEAVGIFVLLIGNLGSHHSAIPVETFRGFAIADPIAPFVVINDQDAKTAWSFTLLHEIAHLCLGTTGVSGALSDVAIEQFCNDVAGEFLLPKTELGKIKLDASWGLDASIEAISQFAEDRNLSRSMVAYKLYRTGFISWNNWHALDSKLREMWAQEKAKIKAKPKTSDSGPSYYVVRRHRLGKAMLEFASRTVSSGVLSPVKAAKILGVKPRSVHPLLVDVFRSGLRASAGGNV</sequence>
<evidence type="ECO:0000313" key="3">
    <source>
        <dbReference type="EMBL" id="MFC3108408.1"/>
    </source>
</evidence>
<proteinExistence type="inferred from homology"/>
<evidence type="ECO:0000313" key="4">
    <source>
        <dbReference type="Proteomes" id="UP001595530"/>
    </source>
</evidence>
<dbReference type="PROSITE" id="PS50943">
    <property type="entry name" value="HTH_CROC1"/>
    <property type="match status" value="1"/>
</dbReference>
<keyword evidence="4" id="KW-1185">Reference proteome</keyword>
<dbReference type="EMBL" id="JBHRTP010000031">
    <property type="protein sequence ID" value="MFC3108408.1"/>
    <property type="molecule type" value="Genomic_DNA"/>
</dbReference>
<dbReference type="InterPro" id="IPR052345">
    <property type="entry name" value="Rad_response_metalloprotease"/>
</dbReference>
<comment type="similarity">
    <text evidence="1">Belongs to the short-chain fatty acyl-CoA assimilation regulator (ScfR) family.</text>
</comment>
<accession>A0ABV7F058</accession>
<gene>
    <name evidence="3" type="ORF">ACFOFO_10610</name>
</gene>
<protein>
    <submittedName>
        <fullName evidence="3">ImmA/IrrE family metallo-endopeptidase</fullName>
    </submittedName>
</protein>
<dbReference type="Pfam" id="PF01381">
    <property type="entry name" value="HTH_3"/>
    <property type="match status" value="1"/>
</dbReference>
<dbReference type="RefSeq" id="WP_390331519.1">
    <property type="nucleotide sequence ID" value="NZ_JBHRTP010000031.1"/>
</dbReference>
<evidence type="ECO:0000256" key="1">
    <source>
        <dbReference type="ARBA" id="ARBA00007227"/>
    </source>
</evidence>